<dbReference type="Gene3D" id="3.40.50.150">
    <property type="entry name" value="Vaccinia Virus protein VP39"/>
    <property type="match status" value="1"/>
</dbReference>
<evidence type="ECO:0000313" key="5">
    <source>
        <dbReference type="Proteomes" id="UP000529637"/>
    </source>
</evidence>
<dbReference type="InterPro" id="IPR036188">
    <property type="entry name" value="FAD/NAD-bd_sf"/>
</dbReference>
<protein>
    <submittedName>
        <fullName evidence="4">FAD-dependent oxidoreductase</fullName>
    </submittedName>
</protein>
<dbReference type="InterPro" id="IPR006076">
    <property type="entry name" value="FAD-dep_OxRdtase"/>
</dbReference>
<name>A0A7Y6TWT0_9BURK</name>
<evidence type="ECO:0000256" key="2">
    <source>
        <dbReference type="SAM" id="MobiDB-lite"/>
    </source>
</evidence>
<organism evidence="4 5">
    <name type="scientific">Piscinibacter koreensis</name>
    <dbReference type="NCBI Taxonomy" id="2742824"/>
    <lineage>
        <taxon>Bacteria</taxon>
        <taxon>Pseudomonadati</taxon>
        <taxon>Pseudomonadota</taxon>
        <taxon>Betaproteobacteria</taxon>
        <taxon>Burkholderiales</taxon>
        <taxon>Sphaerotilaceae</taxon>
        <taxon>Piscinibacter</taxon>
    </lineage>
</organism>
<gene>
    <name evidence="4" type="ORF">HQN59_11015</name>
</gene>
<comment type="caution">
    <text evidence="4">The sequence shown here is derived from an EMBL/GenBank/DDBJ whole genome shotgun (WGS) entry which is preliminary data.</text>
</comment>
<dbReference type="AlphaFoldDB" id="A0A7Y6TWT0"/>
<dbReference type="EMBL" id="JABWMJ010000004">
    <property type="protein sequence ID" value="NUZ06291.1"/>
    <property type="molecule type" value="Genomic_DNA"/>
</dbReference>
<dbReference type="Proteomes" id="UP000529637">
    <property type="component" value="Unassembled WGS sequence"/>
</dbReference>
<evidence type="ECO:0000313" key="4">
    <source>
        <dbReference type="EMBL" id="NUZ06291.1"/>
    </source>
</evidence>
<proteinExistence type="predicted"/>
<feature type="compositionally biased region" description="Low complexity" evidence="2">
    <location>
        <begin position="331"/>
        <end position="367"/>
    </location>
</feature>
<accession>A0A7Y6TWT0</accession>
<evidence type="ECO:0000256" key="1">
    <source>
        <dbReference type="ARBA" id="ARBA00023002"/>
    </source>
</evidence>
<dbReference type="GO" id="GO:0016491">
    <property type="term" value="F:oxidoreductase activity"/>
    <property type="evidence" value="ECO:0007669"/>
    <property type="project" value="UniProtKB-KW"/>
</dbReference>
<dbReference type="Gene3D" id="3.50.50.60">
    <property type="entry name" value="FAD/NAD(P)-binding domain"/>
    <property type="match status" value="1"/>
</dbReference>
<feature type="compositionally biased region" description="Basic residues" evidence="2">
    <location>
        <begin position="368"/>
        <end position="382"/>
    </location>
</feature>
<reference evidence="4 5" key="1">
    <citation type="submission" date="2020-06" db="EMBL/GenBank/DDBJ databases">
        <title>Schlegella sp. ID0723 isolated from air conditioner.</title>
        <authorList>
            <person name="Kim D.Y."/>
            <person name="Kim D.-U."/>
        </authorList>
    </citation>
    <scope>NUCLEOTIDE SEQUENCE [LARGE SCALE GENOMIC DNA]</scope>
    <source>
        <strain evidence="4 5">ID0723</strain>
    </source>
</reference>
<feature type="domain" description="FAD dependent oxidoreductase" evidence="3">
    <location>
        <begin position="216"/>
        <end position="265"/>
    </location>
</feature>
<feature type="region of interest" description="Disordered" evidence="2">
    <location>
        <begin position="315"/>
        <end position="382"/>
    </location>
</feature>
<dbReference type="SUPFAM" id="SSF51905">
    <property type="entry name" value="FAD/NAD(P)-binding domain"/>
    <property type="match status" value="1"/>
</dbReference>
<dbReference type="InterPro" id="IPR029063">
    <property type="entry name" value="SAM-dependent_MTases_sf"/>
</dbReference>
<keyword evidence="5" id="KW-1185">Reference proteome</keyword>
<dbReference type="Pfam" id="PF01266">
    <property type="entry name" value="DAO"/>
    <property type="match status" value="1"/>
</dbReference>
<keyword evidence="1" id="KW-0560">Oxidoreductase</keyword>
<evidence type="ECO:0000259" key="3">
    <source>
        <dbReference type="Pfam" id="PF01266"/>
    </source>
</evidence>
<sequence>MNAGSAASLAPLWRGRERFVMLATRWDRDGFLALWQAWRTDRRRSGNLHVIVVDAALPARLATPSPQTDAGSAPEELAEALAAAWPPPTPNLHRLGFDAGAVELLLRRGTLAERARDLEAAVDLFDVGDGSGLGAGDVDARTRTIRVLARLAAPGAWWLADRIDPADAAALRSAGFRLDSDAGGIGGRATACYEPRFRPSPVPGRLRVPLGGAGRRVAIVGAGLAGCATAWALAERGWQSTLLERGAAPAGAASGNPAGLFHGTVNRVDACTRASIARRRCRRPQRSRSRSSITTLPAPCRDCCASTRHRVRSSACRRRSTPCAPPPPATCPTTCASSMQARRAGSAASPSRIPPGSTRAAAGSTPARSRRASSRAPVRGRRCAPVVRSTRCAAAAIAGI</sequence>